<evidence type="ECO:0000313" key="1">
    <source>
        <dbReference type="EMBL" id="MBN9901288.1"/>
    </source>
</evidence>
<evidence type="ECO:0000313" key="2">
    <source>
        <dbReference type="Proteomes" id="UP000775627"/>
    </source>
</evidence>
<protein>
    <submittedName>
        <fullName evidence="1">Conjugal transfer protein TraG</fullName>
    </submittedName>
</protein>
<comment type="caution">
    <text evidence="1">The sequence shown here is derived from an EMBL/GenBank/DDBJ whole genome shotgun (WGS) entry which is preliminary data.</text>
</comment>
<proteinExistence type="predicted"/>
<dbReference type="EMBL" id="VIXF01000003">
    <property type="protein sequence ID" value="MBN9901288.1"/>
    <property type="molecule type" value="Genomic_DNA"/>
</dbReference>
<feature type="non-terminal residue" evidence="1">
    <location>
        <position position="86"/>
    </location>
</feature>
<organism evidence="1 2">
    <name type="scientific">Bacillus thuringiensis</name>
    <dbReference type="NCBI Taxonomy" id="1428"/>
    <lineage>
        <taxon>Bacteria</taxon>
        <taxon>Bacillati</taxon>
        <taxon>Bacillota</taxon>
        <taxon>Bacilli</taxon>
        <taxon>Bacillales</taxon>
        <taxon>Bacillaceae</taxon>
        <taxon>Bacillus</taxon>
        <taxon>Bacillus cereus group</taxon>
    </lineage>
</organism>
<dbReference type="Proteomes" id="UP000775627">
    <property type="component" value="Unassembled WGS sequence"/>
</dbReference>
<accession>A0AAW4HYT6</accession>
<name>A0AAW4HYT6_BACTU</name>
<sequence>MEIASKPYLLLYNTIREKMDFQGEPAVYKSGKYRGQPMHYDREEEYVKGLRNILKDLASNVLIRRVLFGKSDFDFDVHLEQGGILL</sequence>
<gene>
    <name evidence="1" type="ORF">FME64_28740</name>
</gene>
<reference evidence="1" key="2">
    <citation type="journal article" date="2021" name="J. Invertebr. Pathol.">
        <title>Molecular characterization of a Bacillus thuringiensis strain from Argentina, toxic against Lepidoptera and Coleoptera, based on its whole-genome and Cry protein analysis.</title>
        <authorList>
            <person name="Nicolas Lazarte J."/>
            <person name="Pia Valacco M."/>
            <person name="Moreno S."/>
            <person name="Salerno G.L."/>
            <person name="Beron C.M."/>
        </authorList>
    </citation>
    <scope>NUCLEOTIDE SEQUENCE</scope>
    <source>
        <strain evidence="1">FCC7</strain>
    </source>
</reference>
<dbReference type="AlphaFoldDB" id="A0AAW4HYT6"/>
<reference evidence="1" key="1">
    <citation type="submission" date="2019-07" db="EMBL/GenBank/DDBJ databases">
        <authorList>
            <person name="Lazarte J.N."/>
            <person name="Poliero A."/>
            <person name="Beron C."/>
        </authorList>
    </citation>
    <scope>NUCLEOTIDE SEQUENCE</scope>
    <source>
        <strain evidence="1">FCC7</strain>
    </source>
</reference>